<dbReference type="EMBL" id="KB726223">
    <property type="protein sequence ID" value="EMT73909.1"/>
    <property type="molecule type" value="Genomic_DNA"/>
</dbReference>
<reference evidence="2" key="2">
    <citation type="journal article" date="2014" name="PLoS ONE">
        <title>Genome and Transcriptome Analysis of the Fungal Pathogen Fusarium oxysporum f. sp. cubense Causing Banana Vascular Wilt Disease.</title>
        <authorList>
            <person name="Guo L."/>
            <person name="Han L."/>
            <person name="Yang L."/>
            <person name="Zeng H."/>
            <person name="Fan D."/>
            <person name="Zhu Y."/>
            <person name="Feng Y."/>
            <person name="Wang G."/>
            <person name="Peng C."/>
            <person name="Jiang X."/>
            <person name="Zhou D."/>
            <person name="Ni P."/>
            <person name="Liang C."/>
            <person name="Liu L."/>
            <person name="Wang J."/>
            <person name="Mao C."/>
            <person name="Fang X."/>
            <person name="Peng M."/>
            <person name="Huang J."/>
        </authorList>
    </citation>
    <scope>NUCLEOTIDE SEQUENCE [LARGE SCALE GENOMIC DNA]</scope>
    <source>
        <strain evidence="2">race 4</strain>
    </source>
</reference>
<keyword evidence="2" id="KW-1185">Reference proteome</keyword>
<evidence type="ECO:0000313" key="1">
    <source>
        <dbReference type="EMBL" id="EMT73909.1"/>
    </source>
</evidence>
<evidence type="ECO:0000313" key="2">
    <source>
        <dbReference type="Proteomes" id="UP000016929"/>
    </source>
</evidence>
<dbReference type="HOGENOM" id="CLU_205447_0_0_1"/>
<protein>
    <submittedName>
        <fullName evidence="1">Uncharacterized protein</fullName>
    </submittedName>
</protein>
<gene>
    <name evidence="1" type="ORF">FOC4_g10002947</name>
</gene>
<name>N1S706_FUSC4</name>
<dbReference type="AlphaFoldDB" id="N1S706"/>
<accession>N1S706</accession>
<organism evidence="1 2">
    <name type="scientific">Fusarium oxysporum f. sp. cubense (strain race 4)</name>
    <name type="common">Panama disease fungus</name>
    <dbReference type="NCBI Taxonomy" id="2502994"/>
    <lineage>
        <taxon>Eukaryota</taxon>
        <taxon>Fungi</taxon>
        <taxon>Dikarya</taxon>
        <taxon>Ascomycota</taxon>
        <taxon>Pezizomycotina</taxon>
        <taxon>Sordariomycetes</taxon>
        <taxon>Hypocreomycetidae</taxon>
        <taxon>Hypocreales</taxon>
        <taxon>Nectriaceae</taxon>
        <taxon>Fusarium</taxon>
        <taxon>Fusarium oxysporum species complex</taxon>
    </lineage>
</organism>
<sequence>MLAYYLLSRGSAAIHDSESYGYSGSWRICICTSQSLCATSGIDQHELTRNRYIPNKSTRQIKISVRD</sequence>
<dbReference type="Proteomes" id="UP000016929">
    <property type="component" value="Unassembled WGS sequence"/>
</dbReference>
<reference evidence="2" key="1">
    <citation type="submission" date="2012-09" db="EMBL/GenBank/DDBJ databases">
        <title>Genome sequencing and comparative transcriptomics of race 1 and race 4 of banana pathogen: Fusarium oxysporum f. sp. cubense.</title>
        <authorList>
            <person name="Fang X."/>
            <person name="Huang J."/>
        </authorList>
    </citation>
    <scope>NUCLEOTIDE SEQUENCE [LARGE SCALE GENOMIC DNA]</scope>
    <source>
        <strain evidence="2">race 4</strain>
    </source>
</reference>
<proteinExistence type="predicted"/>